<keyword evidence="7 9" id="KW-1133">Transmembrane helix</keyword>
<keyword evidence="13" id="KW-1185">Reference proteome</keyword>
<reference evidence="12 13" key="1">
    <citation type="submission" date="2011-11" db="EMBL/GenBank/DDBJ databases">
        <title>Improved High-Quality Draft sequence of Beggiatoa alba B18lD.</title>
        <authorList>
            <consortium name="US DOE Joint Genome Institute"/>
            <person name="Lucas S."/>
            <person name="Han J."/>
            <person name="Lapidus A."/>
            <person name="Cheng J.-F."/>
            <person name="Goodwin L."/>
            <person name="Pitluck S."/>
            <person name="Peters L."/>
            <person name="Mikhailova N."/>
            <person name="Held B."/>
            <person name="Detter J.C."/>
            <person name="Han C."/>
            <person name="Tapia R."/>
            <person name="Land M."/>
            <person name="Hauser L."/>
            <person name="Kyrpides N."/>
            <person name="Ivanova N."/>
            <person name="Pagani I."/>
            <person name="Samuel K."/>
            <person name="Teske A."/>
            <person name="Mueller J."/>
            <person name="Woyke T."/>
        </authorList>
    </citation>
    <scope>NUCLEOTIDE SEQUENCE [LARGE SCALE GENOMIC DNA]</scope>
    <source>
        <strain evidence="12 13">B18LD</strain>
    </source>
</reference>
<dbReference type="InterPro" id="IPR058533">
    <property type="entry name" value="Cation_efflux_TM"/>
</dbReference>
<feature type="transmembrane region" description="Helical" evidence="9">
    <location>
        <begin position="195"/>
        <end position="212"/>
    </location>
</feature>
<evidence type="ECO:0000259" key="11">
    <source>
        <dbReference type="Pfam" id="PF16916"/>
    </source>
</evidence>
<keyword evidence="4" id="KW-0408">Iron</keyword>
<evidence type="ECO:0000259" key="10">
    <source>
        <dbReference type="Pfam" id="PF01545"/>
    </source>
</evidence>
<dbReference type="PANTHER" id="PTHR43840:SF15">
    <property type="entry name" value="MITOCHONDRIAL METAL TRANSPORTER 1-RELATED"/>
    <property type="match status" value="1"/>
</dbReference>
<keyword evidence="3" id="KW-0813">Transport</keyword>
<keyword evidence="6" id="KW-0406">Ion transport</keyword>
<dbReference type="eggNOG" id="COG0053">
    <property type="taxonomic scope" value="Bacteria"/>
</dbReference>
<evidence type="ECO:0000256" key="5">
    <source>
        <dbReference type="ARBA" id="ARBA00022692"/>
    </source>
</evidence>
<dbReference type="PANTHER" id="PTHR43840">
    <property type="entry name" value="MITOCHONDRIAL METAL TRANSPORTER 1-RELATED"/>
    <property type="match status" value="1"/>
</dbReference>
<feature type="transmembrane region" description="Helical" evidence="9">
    <location>
        <begin position="59"/>
        <end position="77"/>
    </location>
</feature>
<keyword evidence="5 9" id="KW-0812">Transmembrane</keyword>
<dbReference type="Pfam" id="PF01545">
    <property type="entry name" value="Cation_efflux"/>
    <property type="match status" value="1"/>
</dbReference>
<keyword evidence="6" id="KW-0862">Zinc</keyword>
<evidence type="ECO:0000313" key="12">
    <source>
        <dbReference type="EMBL" id="EIJ42274.1"/>
    </source>
</evidence>
<keyword evidence="8 9" id="KW-0472">Membrane</keyword>
<dbReference type="GO" id="GO:0015086">
    <property type="term" value="F:cadmium ion transmembrane transporter activity"/>
    <property type="evidence" value="ECO:0007669"/>
    <property type="project" value="TreeGrafter"/>
</dbReference>
<dbReference type="SUPFAM" id="SSF161111">
    <property type="entry name" value="Cation efflux protein transmembrane domain-like"/>
    <property type="match status" value="1"/>
</dbReference>
<name>I3CF81_9GAMM</name>
<organism evidence="12 13">
    <name type="scientific">Beggiatoa alba B18LD</name>
    <dbReference type="NCBI Taxonomy" id="395493"/>
    <lineage>
        <taxon>Bacteria</taxon>
        <taxon>Pseudomonadati</taxon>
        <taxon>Pseudomonadota</taxon>
        <taxon>Gammaproteobacteria</taxon>
        <taxon>Thiotrichales</taxon>
        <taxon>Thiotrichaceae</taxon>
        <taxon>Beggiatoa</taxon>
    </lineage>
</organism>
<feature type="domain" description="Cation efflux protein cytoplasmic" evidence="11">
    <location>
        <begin position="226"/>
        <end position="302"/>
    </location>
</feature>
<protein>
    <submittedName>
        <fullName evidence="12">Cation diffusion facilitator family transporter</fullName>
    </submittedName>
</protein>
<dbReference type="GO" id="GO:0006882">
    <property type="term" value="P:intracellular zinc ion homeostasis"/>
    <property type="evidence" value="ECO:0007669"/>
    <property type="project" value="TreeGrafter"/>
</dbReference>
<evidence type="ECO:0000256" key="7">
    <source>
        <dbReference type="ARBA" id="ARBA00022989"/>
    </source>
</evidence>
<evidence type="ECO:0000256" key="9">
    <source>
        <dbReference type="SAM" id="Phobius"/>
    </source>
</evidence>
<dbReference type="InterPro" id="IPR036837">
    <property type="entry name" value="Cation_efflux_CTD_sf"/>
</dbReference>
<evidence type="ECO:0000256" key="4">
    <source>
        <dbReference type="ARBA" id="ARBA00022496"/>
    </source>
</evidence>
<dbReference type="InterPro" id="IPR027470">
    <property type="entry name" value="Cation_efflux_CTD"/>
</dbReference>
<dbReference type="Gene3D" id="1.20.1510.10">
    <property type="entry name" value="Cation efflux protein transmembrane domain"/>
    <property type="match status" value="1"/>
</dbReference>
<feature type="transmembrane region" description="Helical" evidence="9">
    <location>
        <begin position="93"/>
        <end position="115"/>
    </location>
</feature>
<dbReference type="NCBIfam" id="TIGR01297">
    <property type="entry name" value="CDF"/>
    <property type="match status" value="1"/>
</dbReference>
<comment type="subcellular location">
    <subcellularLocation>
        <location evidence="1">Membrane</location>
        <topology evidence="1">Multi-pass membrane protein</topology>
    </subcellularLocation>
</comment>
<dbReference type="SUPFAM" id="SSF160240">
    <property type="entry name" value="Cation efflux protein cytoplasmic domain-like"/>
    <property type="match status" value="1"/>
</dbReference>
<dbReference type="GO" id="GO:0015341">
    <property type="term" value="F:zinc efflux antiporter activity"/>
    <property type="evidence" value="ECO:0007669"/>
    <property type="project" value="TreeGrafter"/>
</dbReference>
<feature type="transmembrane region" description="Helical" evidence="9">
    <location>
        <begin position="25"/>
        <end position="47"/>
    </location>
</feature>
<dbReference type="EMBL" id="JH600070">
    <property type="protein sequence ID" value="EIJ42274.1"/>
    <property type="molecule type" value="Genomic_DNA"/>
</dbReference>
<dbReference type="InterPro" id="IPR027469">
    <property type="entry name" value="Cation_efflux_TMD_sf"/>
</dbReference>
<dbReference type="HOGENOM" id="CLU_013430_3_0_6"/>
<dbReference type="FunFam" id="1.20.1510.10:FF:000001">
    <property type="entry name" value="Ferrous-iron efflux pump FieF"/>
    <property type="match status" value="1"/>
</dbReference>
<evidence type="ECO:0000313" key="13">
    <source>
        <dbReference type="Proteomes" id="UP000005744"/>
    </source>
</evidence>
<proteinExistence type="inferred from homology"/>
<evidence type="ECO:0000256" key="2">
    <source>
        <dbReference type="ARBA" id="ARBA00010212"/>
    </source>
</evidence>
<dbReference type="Proteomes" id="UP000005744">
    <property type="component" value="Unassembled WGS sequence"/>
</dbReference>
<sequence>MAFTLLNRLHMTTNQTPNTLSPSSVALLSLIIGCLVLGFKWLAYWLTGSVALYSDALESFVNIAAALVALLALRVAYNPPDKNHPYGHTKAEYFSAIVEGVLILIAAVLIIMEAWERLFSPVALTEVGIGASVSLIASVINGLLATYLIWQSRQHYSPALRADGLHILSDVITSVGVLLGIGLAWLTGWWWLDPLLAILVALNIIWMGSHLLQHSVGGLMDESMSDNELQPVYDIIRTEMRGAIQAHQIRTRRAGRLSFVEFHLVVAANMPVQEAHSICERIEQALKQALHHAIITIHVEPESELEKTGFIVNPKI</sequence>
<dbReference type="GO" id="GO:0015093">
    <property type="term" value="F:ferrous iron transmembrane transporter activity"/>
    <property type="evidence" value="ECO:0007669"/>
    <property type="project" value="TreeGrafter"/>
</dbReference>
<feature type="transmembrane region" description="Helical" evidence="9">
    <location>
        <begin position="171"/>
        <end position="189"/>
    </location>
</feature>
<dbReference type="InterPro" id="IPR002524">
    <property type="entry name" value="Cation_efflux"/>
</dbReference>
<gene>
    <name evidence="12" type="ORF">BegalDRAFT_1380</name>
</gene>
<dbReference type="InterPro" id="IPR050291">
    <property type="entry name" value="CDF_Transporter"/>
</dbReference>
<accession>I3CF81</accession>
<feature type="domain" description="Cation efflux protein transmembrane" evidence="10">
    <location>
        <begin position="27"/>
        <end position="220"/>
    </location>
</feature>
<dbReference type="Gene3D" id="3.30.70.1350">
    <property type="entry name" value="Cation efflux protein, cytoplasmic domain"/>
    <property type="match status" value="1"/>
</dbReference>
<comment type="similarity">
    <text evidence="2">Belongs to the cation diffusion facilitator (CDF) transporter (TC 2.A.4) family. FieF subfamily.</text>
</comment>
<dbReference type="AlphaFoldDB" id="I3CF81"/>
<evidence type="ECO:0000256" key="1">
    <source>
        <dbReference type="ARBA" id="ARBA00004141"/>
    </source>
</evidence>
<dbReference type="STRING" id="395493.BegalDRAFT_1380"/>
<evidence type="ECO:0000256" key="6">
    <source>
        <dbReference type="ARBA" id="ARBA00022906"/>
    </source>
</evidence>
<dbReference type="GO" id="GO:0005886">
    <property type="term" value="C:plasma membrane"/>
    <property type="evidence" value="ECO:0007669"/>
    <property type="project" value="TreeGrafter"/>
</dbReference>
<evidence type="ECO:0000256" key="3">
    <source>
        <dbReference type="ARBA" id="ARBA00022448"/>
    </source>
</evidence>
<feature type="transmembrane region" description="Helical" evidence="9">
    <location>
        <begin position="127"/>
        <end position="150"/>
    </location>
</feature>
<keyword evidence="4" id="KW-0410">Iron transport</keyword>
<keyword evidence="6" id="KW-0864">Zinc transport</keyword>
<evidence type="ECO:0000256" key="8">
    <source>
        <dbReference type="ARBA" id="ARBA00023136"/>
    </source>
</evidence>
<dbReference type="Pfam" id="PF16916">
    <property type="entry name" value="ZT_dimer"/>
    <property type="match status" value="1"/>
</dbReference>